<evidence type="ECO:0000313" key="3">
    <source>
        <dbReference type="Proteomes" id="UP001211907"/>
    </source>
</evidence>
<feature type="domain" description="Partial AB-hydrolase lipase" evidence="1">
    <location>
        <begin position="119"/>
        <end position="152"/>
    </location>
</feature>
<organism evidence="2 3">
    <name type="scientific">Physocladia obscura</name>
    <dbReference type="NCBI Taxonomy" id="109957"/>
    <lineage>
        <taxon>Eukaryota</taxon>
        <taxon>Fungi</taxon>
        <taxon>Fungi incertae sedis</taxon>
        <taxon>Chytridiomycota</taxon>
        <taxon>Chytridiomycota incertae sedis</taxon>
        <taxon>Chytridiomycetes</taxon>
        <taxon>Chytridiales</taxon>
        <taxon>Chytriomycetaceae</taxon>
        <taxon>Physocladia</taxon>
    </lineage>
</organism>
<proteinExistence type="predicted"/>
<accession>A0AAD5SQM7</accession>
<dbReference type="Proteomes" id="UP001211907">
    <property type="component" value="Unassembled WGS sequence"/>
</dbReference>
<dbReference type="InterPro" id="IPR006693">
    <property type="entry name" value="AB_hydrolase_lipase"/>
</dbReference>
<dbReference type="Pfam" id="PF04083">
    <property type="entry name" value="Abhydro_lipase"/>
    <property type="match status" value="1"/>
</dbReference>
<dbReference type="AlphaFoldDB" id="A0AAD5SQM7"/>
<dbReference type="InterPro" id="IPR029058">
    <property type="entry name" value="AB_hydrolase_fold"/>
</dbReference>
<protein>
    <recommendedName>
        <fullName evidence="1">Partial AB-hydrolase lipase domain-containing protein</fullName>
    </recommendedName>
</protein>
<sequence>MIFVVLTSFIQDISTVIERRTPGFYYLFPQPPERLREKAAAPETNILASSFFRNEPAILEPDTVKPTFAESSTLGQPPPSFLKRIASLTAVTGEYHTADNSGGGTATNKNDQRVPTPNVRYYVESEGFQCETFHVTTRDGFVLQLERISAGPGIAID</sequence>
<dbReference type="GO" id="GO:0006629">
    <property type="term" value="P:lipid metabolic process"/>
    <property type="evidence" value="ECO:0007669"/>
    <property type="project" value="InterPro"/>
</dbReference>
<gene>
    <name evidence="2" type="ORF">HK100_007172</name>
</gene>
<keyword evidence="3" id="KW-1185">Reference proteome</keyword>
<evidence type="ECO:0000313" key="2">
    <source>
        <dbReference type="EMBL" id="KAJ3091462.1"/>
    </source>
</evidence>
<reference evidence="2" key="1">
    <citation type="submission" date="2020-05" db="EMBL/GenBank/DDBJ databases">
        <title>Phylogenomic resolution of chytrid fungi.</title>
        <authorList>
            <person name="Stajich J.E."/>
            <person name="Amses K."/>
            <person name="Simmons R."/>
            <person name="Seto K."/>
            <person name="Myers J."/>
            <person name="Bonds A."/>
            <person name="Quandt C.A."/>
            <person name="Barry K."/>
            <person name="Liu P."/>
            <person name="Grigoriev I."/>
            <person name="Longcore J.E."/>
            <person name="James T.Y."/>
        </authorList>
    </citation>
    <scope>NUCLEOTIDE SEQUENCE</scope>
    <source>
        <strain evidence="2">JEL0513</strain>
    </source>
</reference>
<name>A0AAD5SQM7_9FUNG</name>
<evidence type="ECO:0000259" key="1">
    <source>
        <dbReference type="Pfam" id="PF04083"/>
    </source>
</evidence>
<comment type="caution">
    <text evidence="2">The sequence shown here is derived from an EMBL/GenBank/DDBJ whole genome shotgun (WGS) entry which is preliminary data.</text>
</comment>
<dbReference type="EMBL" id="JADGJH010003369">
    <property type="protein sequence ID" value="KAJ3091462.1"/>
    <property type="molecule type" value="Genomic_DNA"/>
</dbReference>
<dbReference type="Gene3D" id="3.40.50.1820">
    <property type="entry name" value="alpha/beta hydrolase"/>
    <property type="match status" value="1"/>
</dbReference>